<feature type="repeat" description="ANK" evidence="3">
    <location>
        <begin position="602"/>
        <end position="639"/>
    </location>
</feature>
<evidence type="ECO:0000256" key="2">
    <source>
        <dbReference type="ARBA" id="ARBA00023043"/>
    </source>
</evidence>
<accession>A0AAN6Y6X7</accession>
<comment type="caution">
    <text evidence="6">The sequence shown here is derived from an EMBL/GenBank/DDBJ whole genome shotgun (WGS) entry which is preliminary data.</text>
</comment>
<name>A0AAN6Y6X7_9PEZI</name>
<dbReference type="SUPFAM" id="SSF48403">
    <property type="entry name" value="Ankyrin repeat"/>
    <property type="match status" value="2"/>
</dbReference>
<evidence type="ECO:0000259" key="5">
    <source>
        <dbReference type="PROSITE" id="PS50157"/>
    </source>
</evidence>
<dbReference type="PROSITE" id="PS50157">
    <property type="entry name" value="ZINC_FINGER_C2H2_2"/>
    <property type="match status" value="1"/>
</dbReference>
<dbReference type="PANTHER" id="PTHR24134">
    <property type="entry name" value="ANKYRIN REPEAT-CONTAINING PROTEIN DDB_G0279043"/>
    <property type="match status" value="1"/>
</dbReference>
<dbReference type="GO" id="GO:0008270">
    <property type="term" value="F:zinc ion binding"/>
    <property type="evidence" value="ECO:0007669"/>
    <property type="project" value="UniProtKB-KW"/>
</dbReference>
<evidence type="ECO:0000313" key="7">
    <source>
        <dbReference type="Proteomes" id="UP001301769"/>
    </source>
</evidence>
<keyword evidence="2 3" id="KW-0040">ANK repeat</keyword>
<dbReference type="PRINTS" id="PR01415">
    <property type="entry name" value="ANKYRIN"/>
</dbReference>
<dbReference type="Proteomes" id="UP001301769">
    <property type="component" value="Unassembled WGS sequence"/>
</dbReference>
<organism evidence="6 7">
    <name type="scientific">Rhypophila decipiens</name>
    <dbReference type="NCBI Taxonomy" id="261697"/>
    <lineage>
        <taxon>Eukaryota</taxon>
        <taxon>Fungi</taxon>
        <taxon>Dikarya</taxon>
        <taxon>Ascomycota</taxon>
        <taxon>Pezizomycotina</taxon>
        <taxon>Sordariomycetes</taxon>
        <taxon>Sordariomycetidae</taxon>
        <taxon>Sordariales</taxon>
        <taxon>Naviculisporaceae</taxon>
        <taxon>Rhypophila</taxon>
    </lineage>
</organism>
<dbReference type="InterPro" id="IPR013087">
    <property type="entry name" value="Znf_C2H2_type"/>
</dbReference>
<keyword evidence="4" id="KW-0479">Metal-binding</keyword>
<dbReference type="PROSITE" id="PS50297">
    <property type="entry name" value="ANK_REP_REGION"/>
    <property type="match status" value="5"/>
</dbReference>
<keyword evidence="4" id="KW-0862">Zinc</keyword>
<dbReference type="Gene3D" id="3.30.160.60">
    <property type="entry name" value="Classic Zinc Finger"/>
    <property type="match status" value="1"/>
</dbReference>
<keyword evidence="7" id="KW-1185">Reference proteome</keyword>
<evidence type="ECO:0000313" key="6">
    <source>
        <dbReference type="EMBL" id="KAK4213584.1"/>
    </source>
</evidence>
<keyword evidence="1" id="KW-0677">Repeat</keyword>
<dbReference type="Gene3D" id="1.25.40.20">
    <property type="entry name" value="Ankyrin repeat-containing domain"/>
    <property type="match status" value="5"/>
</dbReference>
<keyword evidence="4" id="KW-0863">Zinc-finger</keyword>
<dbReference type="PROSITE" id="PS50088">
    <property type="entry name" value="ANK_REPEAT"/>
    <property type="match status" value="10"/>
</dbReference>
<feature type="repeat" description="ANK" evidence="3">
    <location>
        <begin position="227"/>
        <end position="259"/>
    </location>
</feature>
<feature type="domain" description="C2H2-type" evidence="5">
    <location>
        <begin position="4"/>
        <end position="31"/>
    </location>
</feature>
<feature type="repeat" description="ANK" evidence="3">
    <location>
        <begin position="565"/>
        <end position="601"/>
    </location>
</feature>
<dbReference type="InterPro" id="IPR036770">
    <property type="entry name" value="Ankyrin_rpt-contain_sf"/>
</dbReference>
<feature type="repeat" description="ANK" evidence="3">
    <location>
        <begin position="193"/>
        <end position="225"/>
    </location>
</feature>
<feature type="repeat" description="ANK" evidence="3">
    <location>
        <begin position="93"/>
        <end position="125"/>
    </location>
</feature>
<dbReference type="Pfam" id="PF12796">
    <property type="entry name" value="Ank_2"/>
    <property type="match status" value="6"/>
</dbReference>
<reference evidence="6" key="1">
    <citation type="journal article" date="2023" name="Mol. Phylogenet. Evol.">
        <title>Genome-scale phylogeny and comparative genomics of the fungal order Sordariales.</title>
        <authorList>
            <person name="Hensen N."/>
            <person name="Bonometti L."/>
            <person name="Westerberg I."/>
            <person name="Brannstrom I.O."/>
            <person name="Guillou S."/>
            <person name="Cros-Aarteil S."/>
            <person name="Calhoun S."/>
            <person name="Haridas S."/>
            <person name="Kuo A."/>
            <person name="Mondo S."/>
            <person name="Pangilinan J."/>
            <person name="Riley R."/>
            <person name="LaButti K."/>
            <person name="Andreopoulos B."/>
            <person name="Lipzen A."/>
            <person name="Chen C."/>
            <person name="Yan M."/>
            <person name="Daum C."/>
            <person name="Ng V."/>
            <person name="Clum A."/>
            <person name="Steindorff A."/>
            <person name="Ohm R.A."/>
            <person name="Martin F."/>
            <person name="Silar P."/>
            <person name="Natvig D.O."/>
            <person name="Lalanne C."/>
            <person name="Gautier V."/>
            <person name="Ament-Velasquez S.L."/>
            <person name="Kruys A."/>
            <person name="Hutchinson M.I."/>
            <person name="Powell A.J."/>
            <person name="Barry K."/>
            <person name="Miller A.N."/>
            <person name="Grigoriev I.V."/>
            <person name="Debuchy R."/>
            <person name="Gladieux P."/>
            <person name="Hiltunen Thoren M."/>
            <person name="Johannesson H."/>
        </authorList>
    </citation>
    <scope>NUCLEOTIDE SEQUENCE</scope>
    <source>
        <strain evidence="6">PSN293</strain>
    </source>
</reference>
<dbReference type="PROSITE" id="PS00028">
    <property type="entry name" value="ZINC_FINGER_C2H2_1"/>
    <property type="match status" value="1"/>
</dbReference>
<sequence length="714" mass="78268">MPEVTCKECSRVCASAQRLSQHKRCHTKKYACLGRQCAGKNVRFGTNRDLERHQRTHKGTGEATSSTNQLCPFCNLPVGKGRQDNLARHIKRQHKDQLFIAAANGDETTVRHLLESGANVDQTSTRNETSLHLASLAGHPSVVRLLLDYGASLESTDSRGLTSLHHAMVNKHETIANLLAVRLSNPNSAKRFREKDLLSLALENGFATVIEQLLDQGADIESKSTKDDWTPLMFAASSGYAHCVRLLVQRKANTAVRCRRTGKTPLHLAVENDKLDSIEIISILLSAGANTDAKDREAGYRIHSNKTALHYAAKQGSVKKVELLLATGAEIDATDHGGRRPMFFALESKDLATVRFLLENGANKPFGDKDKNNWQSNTTLLHCAAETSSVEIVRFLLEQTNFADISSTNYFGDTPLHDARDKDIAQVLIQNGADVHSRNYNEMTPLHCARDSQIAQLLIEHGADVHSRNNNRMTPLHCAKDSQIAQLLVEHGADVSLKDNTGATPLHYSVSADIAKLLIQHGADGTSKTTAGETALHSASSSFRLDTARFWIEQPGVDINARDTTGRTPLHYAIGASSSFSDNSFILFLIQNGADPNAKDNEGETPLHRVTREYWGRGVLGARAQFLIDNGGDPNAKNNKGKTPLHVAAQNSWSSADWGVRLLLRNGADPKARDGEGRKASQIAREKGTIKSIEIADQLMSLENQTEETVLMEC</sequence>
<dbReference type="EMBL" id="MU858106">
    <property type="protein sequence ID" value="KAK4213584.1"/>
    <property type="molecule type" value="Genomic_DNA"/>
</dbReference>
<dbReference type="SMART" id="SM00248">
    <property type="entry name" value="ANK"/>
    <property type="match status" value="17"/>
</dbReference>
<evidence type="ECO:0000256" key="4">
    <source>
        <dbReference type="PROSITE-ProRule" id="PRU00042"/>
    </source>
</evidence>
<dbReference type="Pfam" id="PF13637">
    <property type="entry name" value="Ank_4"/>
    <property type="match status" value="1"/>
</dbReference>
<evidence type="ECO:0000256" key="1">
    <source>
        <dbReference type="ARBA" id="ARBA00022737"/>
    </source>
</evidence>
<dbReference type="SMART" id="SM00355">
    <property type="entry name" value="ZnF_C2H2"/>
    <property type="match status" value="3"/>
</dbReference>
<protein>
    <submittedName>
        <fullName evidence="6">Ankyrin repeat-containing domain protein</fullName>
    </submittedName>
</protein>
<evidence type="ECO:0000256" key="3">
    <source>
        <dbReference type="PROSITE-ProRule" id="PRU00023"/>
    </source>
</evidence>
<feature type="repeat" description="ANK" evidence="3">
    <location>
        <begin position="126"/>
        <end position="158"/>
    </location>
</feature>
<reference evidence="6" key="2">
    <citation type="submission" date="2023-05" db="EMBL/GenBank/DDBJ databases">
        <authorList>
            <consortium name="Lawrence Berkeley National Laboratory"/>
            <person name="Steindorff A."/>
            <person name="Hensen N."/>
            <person name="Bonometti L."/>
            <person name="Westerberg I."/>
            <person name="Brannstrom I.O."/>
            <person name="Guillou S."/>
            <person name="Cros-Aarteil S."/>
            <person name="Calhoun S."/>
            <person name="Haridas S."/>
            <person name="Kuo A."/>
            <person name="Mondo S."/>
            <person name="Pangilinan J."/>
            <person name="Riley R."/>
            <person name="Labutti K."/>
            <person name="Andreopoulos B."/>
            <person name="Lipzen A."/>
            <person name="Chen C."/>
            <person name="Yanf M."/>
            <person name="Daum C."/>
            <person name="Ng V."/>
            <person name="Clum A."/>
            <person name="Ohm R."/>
            <person name="Martin F."/>
            <person name="Silar P."/>
            <person name="Natvig D."/>
            <person name="Lalanne C."/>
            <person name="Gautier V."/>
            <person name="Ament-Velasquez S.L."/>
            <person name="Kruys A."/>
            <person name="Hutchinson M.I."/>
            <person name="Powell A.J."/>
            <person name="Barry K."/>
            <person name="Miller A.N."/>
            <person name="Grigoriev I.V."/>
            <person name="Debuchy R."/>
            <person name="Gladieux P."/>
            <person name="Thoren M.H."/>
            <person name="Johannesson H."/>
        </authorList>
    </citation>
    <scope>NUCLEOTIDE SEQUENCE</scope>
    <source>
        <strain evidence="6">PSN293</strain>
    </source>
</reference>
<dbReference type="AlphaFoldDB" id="A0AAN6Y6X7"/>
<gene>
    <name evidence="6" type="ORF">QBC37DRAFT_422682</name>
</gene>
<dbReference type="InterPro" id="IPR002110">
    <property type="entry name" value="Ankyrin_rpt"/>
</dbReference>
<dbReference type="PANTHER" id="PTHR24134:SF9">
    <property type="entry name" value="ANKYRIN REPEAT AND SOCS BOX PROTEIN 8"/>
    <property type="match status" value="1"/>
</dbReference>
<proteinExistence type="predicted"/>
<feature type="repeat" description="ANK" evidence="3">
    <location>
        <begin position="304"/>
        <end position="336"/>
    </location>
</feature>
<feature type="repeat" description="ANK" evidence="3">
    <location>
        <begin position="640"/>
        <end position="675"/>
    </location>
</feature>
<feature type="repeat" description="ANK" evidence="3">
    <location>
        <begin position="261"/>
        <end position="296"/>
    </location>
</feature>
<feature type="repeat" description="ANK" evidence="3">
    <location>
        <begin position="337"/>
        <end position="369"/>
    </location>
</feature>